<dbReference type="InterPro" id="IPR050960">
    <property type="entry name" value="AB_hydrolase_4_sf"/>
</dbReference>
<comment type="caution">
    <text evidence="5">The sequence shown here is derived from an EMBL/GenBank/DDBJ whole genome shotgun (WGS) entry which is preliminary data.</text>
</comment>
<protein>
    <submittedName>
        <fullName evidence="5">Alpha/beta hydrolase fold protein</fullName>
    </submittedName>
</protein>
<dbReference type="Gene3D" id="3.40.50.1820">
    <property type="entry name" value="alpha/beta hydrolase"/>
    <property type="match status" value="1"/>
</dbReference>
<dbReference type="InterPro" id="IPR012020">
    <property type="entry name" value="ABHD4"/>
</dbReference>
<dbReference type="PANTHER" id="PTHR10794">
    <property type="entry name" value="ABHYDROLASE DOMAIN-CONTAINING PROTEIN"/>
    <property type="match status" value="1"/>
</dbReference>
<dbReference type="EMBL" id="AUZY01003868">
    <property type="protein sequence ID" value="EQD67013.1"/>
    <property type="molecule type" value="Genomic_DNA"/>
</dbReference>
<dbReference type="Pfam" id="PF00561">
    <property type="entry name" value="Abhydrolase_1"/>
    <property type="match status" value="1"/>
</dbReference>
<dbReference type="PIRSF" id="PIRSF005211">
    <property type="entry name" value="Ab_hydro_YheT"/>
    <property type="match status" value="1"/>
</dbReference>
<dbReference type="InterPro" id="IPR029058">
    <property type="entry name" value="AB_hydrolase_fold"/>
</dbReference>
<evidence type="ECO:0000256" key="2">
    <source>
        <dbReference type="ARBA" id="ARBA00022487"/>
    </source>
</evidence>
<dbReference type="GO" id="GO:0034338">
    <property type="term" value="F:short-chain carboxylesterase activity"/>
    <property type="evidence" value="ECO:0007669"/>
    <property type="project" value="TreeGrafter"/>
</dbReference>
<dbReference type="AlphaFoldDB" id="T1BER7"/>
<dbReference type="InterPro" id="IPR000952">
    <property type="entry name" value="AB_hydrolase_4_CS"/>
</dbReference>
<proteinExistence type="inferred from homology"/>
<evidence type="ECO:0000256" key="1">
    <source>
        <dbReference type="ARBA" id="ARBA00010884"/>
    </source>
</evidence>
<feature type="domain" description="AB hydrolase-1" evidence="4">
    <location>
        <begin position="76"/>
        <end position="298"/>
    </location>
</feature>
<name>T1BER7_9ZZZZ</name>
<dbReference type="SUPFAM" id="SSF53474">
    <property type="entry name" value="alpha/beta-Hydrolases"/>
    <property type="match status" value="1"/>
</dbReference>
<accession>T1BER7</accession>
<dbReference type="PROSITE" id="PS01133">
    <property type="entry name" value="UPF0017"/>
    <property type="match status" value="1"/>
</dbReference>
<gene>
    <name evidence="5" type="ORF">B1B_06072</name>
</gene>
<evidence type="ECO:0000313" key="5">
    <source>
        <dbReference type="EMBL" id="EQD67013.1"/>
    </source>
</evidence>
<keyword evidence="2" id="KW-0719">Serine esterase</keyword>
<keyword evidence="3 5" id="KW-0378">Hydrolase</keyword>
<evidence type="ECO:0000259" key="4">
    <source>
        <dbReference type="Pfam" id="PF00561"/>
    </source>
</evidence>
<comment type="similarity">
    <text evidence="1">Belongs to the AB hydrolase superfamily. AB hydrolase 4 family.</text>
</comment>
<sequence length="342" mass="38363">MSDAERAGQDSDRSGASIRRSTFKPAWWLPGGHTQTLYATYLKRAPRLRLETQLFELPDGDCTRGFWLCPRRPGKPLVILLPGLRGDTGSPYIRGLAVRLAQAGYGILTLPFRGTRGNPNRRRETYHAGWVGDLDWVVEYLNQQEHAAPLAIIGFSLGGNMLLRWLATAPGASRIQQAICVSVPFDLSCVAHEMKRGTARLYQAALVQNLRRTALRKLADYGHPTLESGDLKRLRTFLDFDGRYLAPLYGFQDAEDYYAKTSSRSILGRIRTPTLIIQALDDPIIPGSCLPRESEWSASTVLEWSPRGGHVGFIRGRWPFRGHAWLDERIIEVLTETCSPEC</sequence>
<evidence type="ECO:0000256" key="3">
    <source>
        <dbReference type="ARBA" id="ARBA00022801"/>
    </source>
</evidence>
<reference evidence="5" key="2">
    <citation type="journal article" date="2014" name="ISME J.">
        <title>Microbial stratification in low pH oxic and suboxic macroscopic growths along an acid mine drainage.</title>
        <authorList>
            <person name="Mendez-Garcia C."/>
            <person name="Mesa V."/>
            <person name="Sprenger R.R."/>
            <person name="Richter M."/>
            <person name="Diez M.S."/>
            <person name="Solano J."/>
            <person name="Bargiela R."/>
            <person name="Golyshina O.V."/>
            <person name="Manteca A."/>
            <person name="Ramos J.L."/>
            <person name="Gallego J.R."/>
            <person name="Llorente I."/>
            <person name="Martins Dos Santos V.A."/>
            <person name="Jensen O.N."/>
            <person name="Pelaez A.I."/>
            <person name="Sanchez J."/>
            <person name="Ferrer M."/>
        </authorList>
    </citation>
    <scope>NUCLEOTIDE SEQUENCE</scope>
</reference>
<dbReference type="GO" id="GO:0047372">
    <property type="term" value="F:monoacylglycerol lipase activity"/>
    <property type="evidence" value="ECO:0007669"/>
    <property type="project" value="TreeGrafter"/>
</dbReference>
<dbReference type="PANTHER" id="PTHR10794:SF94">
    <property type="entry name" value="ESTERASE YHET-RELATED"/>
    <property type="match status" value="1"/>
</dbReference>
<reference evidence="5" key="1">
    <citation type="submission" date="2013-08" db="EMBL/GenBank/DDBJ databases">
        <authorList>
            <person name="Mendez C."/>
            <person name="Richter M."/>
            <person name="Ferrer M."/>
            <person name="Sanchez J."/>
        </authorList>
    </citation>
    <scope>NUCLEOTIDE SEQUENCE</scope>
</reference>
<dbReference type="InterPro" id="IPR000073">
    <property type="entry name" value="AB_hydrolase_1"/>
</dbReference>
<organism evidence="5">
    <name type="scientific">mine drainage metagenome</name>
    <dbReference type="NCBI Taxonomy" id="410659"/>
    <lineage>
        <taxon>unclassified sequences</taxon>
        <taxon>metagenomes</taxon>
        <taxon>ecological metagenomes</taxon>
    </lineage>
</organism>